<evidence type="ECO:0000256" key="6">
    <source>
        <dbReference type="SAM" id="Phobius"/>
    </source>
</evidence>
<dbReference type="InterPro" id="IPR036866">
    <property type="entry name" value="RibonucZ/Hydroxyglut_hydro"/>
</dbReference>
<name>A0A2Z4JVA1_9BURK</name>
<feature type="transmembrane region" description="Helical" evidence="6">
    <location>
        <begin position="30"/>
        <end position="49"/>
    </location>
</feature>
<evidence type="ECO:0000259" key="7">
    <source>
        <dbReference type="SMART" id="SM00849"/>
    </source>
</evidence>
<dbReference type="InterPro" id="IPR052159">
    <property type="entry name" value="Competence_DNA_uptake"/>
</dbReference>
<keyword evidence="3 6" id="KW-0812">Transmembrane</keyword>
<accession>A0A2Z4JVA1</accession>
<proteinExistence type="predicted"/>
<keyword evidence="4 6" id="KW-1133">Transmembrane helix</keyword>
<dbReference type="InterPro" id="IPR035681">
    <property type="entry name" value="ComA-like_MBL"/>
</dbReference>
<organism evidence="8 9">
    <name type="scientific">Polynucleobacter paneuropaeus</name>
    <dbReference type="NCBI Taxonomy" id="2527775"/>
    <lineage>
        <taxon>Bacteria</taxon>
        <taxon>Pseudomonadati</taxon>
        <taxon>Pseudomonadota</taxon>
        <taxon>Betaproteobacteria</taxon>
        <taxon>Burkholderiales</taxon>
        <taxon>Burkholderiaceae</taxon>
        <taxon>Polynucleobacter</taxon>
    </lineage>
</organism>
<dbReference type="SMART" id="SM00849">
    <property type="entry name" value="Lactamase_B"/>
    <property type="match status" value="1"/>
</dbReference>
<keyword evidence="2" id="KW-1003">Cell membrane</keyword>
<comment type="subcellular location">
    <subcellularLocation>
        <location evidence="1">Cell membrane</location>
        <topology evidence="1">Multi-pass membrane protein</topology>
    </subcellularLocation>
</comment>
<feature type="transmembrane region" description="Helical" evidence="6">
    <location>
        <begin position="232"/>
        <end position="253"/>
    </location>
</feature>
<dbReference type="Pfam" id="PF00753">
    <property type="entry name" value="Lactamase_B"/>
    <property type="match status" value="1"/>
</dbReference>
<evidence type="ECO:0000313" key="8">
    <source>
        <dbReference type="EMBL" id="AWW50690.1"/>
    </source>
</evidence>
<dbReference type="PANTHER" id="PTHR30619">
    <property type="entry name" value="DNA INTERNALIZATION/COMPETENCE PROTEIN COMEC/REC2"/>
    <property type="match status" value="1"/>
</dbReference>
<dbReference type="InterPro" id="IPR004797">
    <property type="entry name" value="Competence_ComEC/Rec2"/>
</dbReference>
<evidence type="ECO:0000256" key="4">
    <source>
        <dbReference type="ARBA" id="ARBA00022989"/>
    </source>
</evidence>
<feature type="transmembrane region" description="Helical" evidence="6">
    <location>
        <begin position="416"/>
        <end position="435"/>
    </location>
</feature>
<dbReference type="AlphaFoldDB" id="A0A2Z4JVA1"/>
<dbReference type="PANTHER" id="PTHR30619:SF1">
    <property type="entry name" value="RECOMBINATION PROTEIN 2"/>
    <property type="match status" value="1"/>
</dbReference>
<dbReference type="Gene3D" id="3.60.15.10">
    <property type="entry name" value="Ribonuclease Z/Hydroxyacylglutathione hydrolase-like"/>
    <property type="match status" value="1"/>
</dbReference>
<dbReference type="NCBIfam" id="TIGR00361">
    <property type="entry name" value="ComEC_Rec2"/>
    <property type="match status" value="1"/>
</dbReference>
<feature type="transmembrane region" description="Helical" evidence="6">
    <location>
        <begin position="384"/>
        <end position="404"/>
    </location>
</feature>
<dbReference type="Pfam" id="PF03772">
    <property type="entry name" value="Competence"/>
    <property type="match status" value="1"/>
</dbReference>
<dbReference type="SUPFAM" id="SSF56281">
    <property type="entry name" value="Metallo-hydrolase/oxidoreductase"/>
    <property type="match status" value="1"/>
</dbReference>
<dbReference type="InterPro" id="IPR025405">
    <property type="entry name" value="DUF4131"/>
</dbReference>
<dbReference type="GO" id="GO:0005886">
    <property type="term" value="C:plasma membrane"/>
    <property type="evidence" value="ECO:0007669"/>
    <property type="project" value="UniProtKB-SubCell"/>
</dbReference>
<sequence length="801" mass="90782">MPANYLPISLALTTVLLLTILFFKHHLIRIVLTLIFAFTLGFCWTAHYADQRLSHVLSDSLDGAEFELIGRVDALPQGNTRGVRFAFEVEEVSSREHIEAFPRRVYLSWNPAWKNTNAIPEIIPGQRWKLKLKLKQPYGLLNPHTFDFERWTFHQDYGATGSVRSGELLEANAIGILDFRLGMELRRWQLREKIQRLLPIDARYQGALVALVLGDQNAIEQDDWRVFNATGIGHLISISGLHVTMLAGVGAIISARLWRRSSLPLYVPVSKIAAVMGFLTAFIYTWLAGFQIPAQRTMYMVGVVAFALWNGRNPRSFDIWWWALFFVLLIDPMAAYTPGFWLSFGAVAAILYSMKDSKALLGIPTGKEFELHWLDRIKMALSEACRVQTVVTIALLPLTFYWFYQTSIVSPIANALAIPLVSYVVTPFAIVGALLPEWLGQWFLKLAHLAMEYLGIALTEFASWPWAVHRSHEPKLWALAIAGIGVIVSIRPGHLIDGWRSRLCGVCLSVALFIPPLNHLKSAEFRATVLDIGQGTAVLIQTATKTLLYDTGPTHGTKDDAGRRVIIPFLMGEGIHEIDRLVISHSDSDHIGGAVSILKEIRFASMMGSLPQDNPLLSHLKKRAIPALPCRYGQQWEWDGVLFRVWHPDEQTNFAKTYPMKPNEMSCVVEVSNDRYSFWMTGDVEKYGEAEMRNRLTDDQYSQGNDKEVILMAPHHGSKTSSSISLLEAINPHQAFAQNGHLNRYGHPHPTVTKRYQDLGIPFYQTSETGAQIWDFKSNRLLKINWRHREKRIWHRKLTNS</sequence>
<dbReference type="CDD" id="cd07731">
    <property type="entry name" value="ComA-like_MBL-fold"/>
    <property type="match status" value="1"/>
</dbReference>
<dbReference type="InterPro" id="IPR001279">
    <property type="entry name" value="Metallo-B-lactamas"/>
</dbReference>
<evidence type="ECO:0000256" key="1">
    <source>
        <dbReference type="ARBA" id="ARBA00004651"/>
    </source>
</evidence>
<feature type="transmembrane region" description="Helical" evidence="6">
    <location>
        <begin position="265"/>
        <end position="287"/>
    </location>
</feature>
<reference evidence="9" key="1">
    <citation type="submission" date="2018-06" db="EMBL/GenBank/DDBJ databases">
        <title>Description of a new Polynucleobacter species.</title>
        <authorList>
            <person name="Hahn M.W."/>
        </authorList>
    </citation>
    <scope>NUCLEOTIDE SEQUENCE [LARGE SCALE GENOMIC DNA]</scope>
    <source>
        <strain evidence="9">MG-25-Pas1-D2</strain>
    </source>
</reference>
<dbReference type="EMBL" id="CP030085">
    <property type="protein sequence ID" value="AWW50690.1"/>
    <property type="molecule type" value="Genomic_DNA"/>
</dbReference>
<dbReference type="InterPro" id="IPR004477">
    <property type="entry name" value="ComEC_N"/>
</dbReference>
<feature type="transmembrane region" description="Helical" evidence="6">
    <location>
        <begin position="6"/>
        <end position="23"/>
    </location>
</feature>
<keyword evidence="5 6" id="KW-0472">Membrane</keyword>
<gene>
    <name evidence="8" type="ORF">Pas1_06265</name>
</gene>
<dbReference type="Proteomes" id="UP000248592">
    <property type="component" value="Chromosome"/>
</dbReference>
<evidence type="ECO:0000256" key="3">
    <source>
        <dbReference type="ARBA" id="ARBA00022692"/>
    </source>
</evidence>
<dbReference type="Pfam" id="PF13567">
    <property type="entry name" value="DUF4131"/>
    <property type="match status" value="1"/>
</dbReference>
<evidence type="ECO:0000313" key="9">
    <source>
        <dbReference type="Proteomes" id="UP000248592"/>
    </source>
</evidence>
<feature type="transmembrane region" description="Helical" evidence="6">
    <location>
        <begin position="319"/>
        <end position="352"/>
    </location>
</feature>
<dbReference type="GO" id="GO:0030420">
    <property type="term" value="P:establishment of competence for transformation"/>
    <property type="evidence" value="ECO:0007669"/>
    <property type="project" value="InterPro"/>
</dbReference>
<feature type="domain" description="Metallo-beta-lactamase" evidence="7">
    <location>
        <begin position="534"/>
        <end position="741"/>
    </location>
</feature>
<dbReference type="NCBIfam" id="TIGR00360">
    <property type="entry name" value="ComEC_N-term"/>
    <property type="match status" value="1"/>
</dbReference>
<protein>
    <submittedName>
        <fullName evidence="8">DNA internalization-related competence protein ComEC/Rec2</fullName>
    </submittedName>
</protein>
<evidence type="ECO:0000256" key="2">
    <source>
        <dbReference type="ARBA" id="ARBA00022475"/>
    </source>
</evidence>
<evidence type="ECO:0000256" key="5">
    <source>
        <dbReference type="ARBA" id="ARBA00023136"/>
    </source>
</evidence>